<feature type="non-terminal residue" evidence="2">
    <location>
        <position position="132"/>
    </location>
</feature>
<keyword evidence="1" id="KW-0812">Transmembrane</keyword>
<protein>
    <submittedName>
        <fullName evidence="2">Uncharacterized protein</fullName>
    </submittedName>
</protein>
<gene>
    <name evidence="2" type="ORF">LSINAPIS_LOCUS11713</name>
</gene>
<organism evidence="2 3">
    <name type="scientific">Leptidea sinapis</name>
    <dbReference type="NCBI Taxonomy" id="189913"/>
    <lineage>
        <taxon>Eukaryota</taxon>
        <taxon>Metazoa</taxon>
        <taxon>Ecdysozoa</taxon>
        <taxon>Arthropoda</taxon>
        <taxon>Hexapoda</taxon>
        <taxon>Insecta</taxon>
        <taxon>Pterygota</taxon>
        <taxon>Neoptera</taxon>
        <taxon>Endopterygota</taxon>
        <taxon>Lepidoptera</taxon>
        <taxon>Glossata</taxon>
        <taxon>Ditrysia</taxon>
        <taxon>Papilionoidea</taxon>
        <taxon>Pieridae</taxon>
        <taxon>Dismorphiinae</taxon>
        <taxon>Leptidea</taxon>
    </lineage>
</organism>
<feature type="non-terminal residue" evidence="2">
    <location>
        <position position="1"/>
    </location>
</feature>
<evidence type="ECO:0000313" key="3">
    <source>
        <dbReference type="Proteomes" id="UP000324832"/>
    </source>
</evidence>
<dbReference type="AlphaFoldDB" id="A0A5E4QU61"/>
<evidence type="ECO:0000256" key="1">
    <source>
        <dbReference type="SAM" id="Phobius"/>
    </source>
</evidence>
<feature type="transmembrane region" description="Helical" evidence="1">
    <location>
        <begin position="26"/>
        <end position="45"/>
    </location>
</feature>
<sequence>RSSASFLYICFCNGHLLHSTTPFRSLFCLFFFATVILEAIVGQPSPFGPIFVRGAHEVDYVYATYYLFVILLLAEVTLFVFTVVLAIGVIDDHACYILLYLTSRFSSWLAEVIALSILTIIHRLLIGWYLGM</sequence>
<reference evidence="2 3" key="1">
    <citation type="submission" date="2017-07" db="EMBL/GenBank/DDBJ databases">
        <authorList>
            <person name="Talla V."/>
            <person name="Backstrom N."/>
        </authorList>
    </citation>
    <scope>NUCLEOTIDE SEQUENCE [LARGE SCALE GENOMIC DNA]</scope>
</reference>
<feature type="transmembrane region" description="Helical" evidence="1">
    <location>
        <begin position="65"/>
        <end position="87"/>
    </location>
</feature>
<dbReference type="EMBL" id="FZQP02005255">
    <property type="protein sequence ID" value="VVD01253.1"/>
    <property type="molecule type" value="Genomic_DNA"/>
</dbReference>
<dbReference type="Proteomes" id="UP000324832">
    <property type="component" value="Unassembled WGS sequence"/>
</dbReference>
<proteinExistence type="predicted"/>
<evidence type="ECO:0000313" key="2">
    <source>
        <dbReference type="EMBL" id="VVD01253.1"/>
    </source>
</evidence>
<feature type="transmembrane region" description="Helical" evidence="1">
    <location>
        <begin position="108"/>
        <end position="130"/>
    </location>
</feature>
<keyword evidence="1" id="KW-1133">Transmembrane helix</keyword>
<accession>A0A5E4QU61</accession>
<name>A0A5E4QU61_9NEOP</name>
<keyword evidence="3" id="KW-1185">Reference proteome</keyword>
<keyword evidence="1" id="KW-0472">Membrane</keyword>